<evidence type="ECO:0000313" key="1">
    <source>
        <dbReference type="EMBL" id="KAI9906173.1"/>
    </source>
</evidence>
<proteinExistence type="predicted"/>
<keyword evidence="2" id="KW-1185">Reference proteome</keyword>
<gene>
    <name evidence="1" type="ORF">PsorP6_004832</name>
</gene>
<name>A0ACC0VI66_9STRA</name>
<comment type="caution">
    <text evidence="1">The sequence shown here is derived from an EMBL/GenBank/DDBJ whole genome shotgun (WGS) entry which is preliminary data.</text>
</comment>
<organism evidence="1 2">
    <name type="scientific">Peronosclerospora sorghi</name>
    <dbReference type="NCBI Taxonomy" id="230839"/>
    <lineage>
        <taxon>Eukaryota</taxon>
        <taxon>Sar</taxon>
        <taxon>Stramenopiles</taxon>
        <taxon>Oomycota</taxon>
        <taxon>Peronosporomycetes</taxon>
        <taxon>Peronosporales</taxon>
        <taxon>Peronosporaceae</taxon>
        <taxon>Peronosclerospora</taxon>
    </lineage>
</organism>
<reference evidence="1 2" key="1">
    <citation type="journal article" date="2022" name="bioRxiv">
        <title>The genome of the oomycete Peronosclerospora sorghi, a cosmopolitan pathogen of maize and sorghum, is inflated with dispersed pseudogenes.</title>
        <authorList>
            <person name="Fletcher K."/>
            <person name="Martin F."/>
            <person name="Isakeit T."/>
            <person name="Cavanaugh K."/>
            <person name="Magill C."/>
            <person name="Michelmore R."/>
        </authorList>
    </citation>
    <scope>NUCLEOTIDE SEQUENCE [LARGE SCALE GENOMIC DNA]</scope>
    <source>
        <strain evidence="1">P6</strain>
    </source>
</reference>
<protein>
    <submittedName>
        <fullName evidence="1">Uncharacterized protein</fullName>
    </submittedName>
</protein>
<evidence type="ECO:0000313" key="2">
    <source>
        <dbReference type="Proteomes" id="UP001163321"/>
    </source>
</evidence>
<dbReference type="Proteomes" id="UP001163321">
    <property type="component" value="Chromosome 8"/>
</dbReference>
<sequence length="134" mass="15284">MWRRHSDDTLLNLFDSLKAQITGDKLTIGEEDLKIYFPSPNHVISFNRSLLKNDLEQFEISILSKDSSIYFANDDKGLHLRPMFKWDTSLSRLQGTTFDGQPARAEQHWVAGPVLVDGRGQMDRFGGSSIENKL</sequence>
<dbReference type="EMBL" id="CM047587">
    <property type="protein sequence ID" value="KAI9906173.1"/>
    <property type="molecule type" value="Genomic_DNA"/>
</dbReference>
<accession>A0ACC0VI66</accession>